<dbReference type="NCBIfam" id="TIGR00221">
    <property type="entry name" value="nagA"/>
    <property type="match status" value="1"/>
</dbReference>
<keyword evidence="2" id="KW-0479">Metal-binding</keyword>
<dbReference type="PANTHER" id="PTHR11113:SF14">
    <property type="entry name" value="N-ACETYLGLUCOSAMINE-6-PHOSPHATE DEACETYLASE"/>
    <property type="match status" value="1"/>
</dbReference>
<keyword evidence="3 5" id="KW-0378">Hydrolase</keyword>
<dbReference type="InterPro" id="IPR003764">
    <property type="entry name" value="GlcNAc_6-P_deAcase"/>
</dbReference>
<dbReference type="Proteomes" id="UP001501842">
    <property type="component" value="Unassembled WGS sequence"/>
</dbReference>
<feature type="domain" description="Amidohydrolase-related" evidence="6">
    <location>
        <begin position="51"/>
        <end position="365"/>
    </location>
</feature>
<dbReference type="SUPFAM" id="SSF51338">
    <property type="entry name" value="Composite domain of metallo-dependent hydrolases"/>
    <property type="match status" value="1"/>
</dbReference>
<dbReference type="EMBL" id="BAAATZ010000025">
    <property type="protein sequence ID" value="GAA2733109.1"/>
    <property type="molecule type" value="Genomic_DNA"/>
</dbReference>
<reference evidence="8" key="1">
    <citation type="journal article" date="2019" name="Int. J. Syst. Evol. Microbiol.">
        <title>The Global Catalogue of Microorganisms (GCM) 10K type strain sequencing project: providing services to taxonomists for standard genome sequencing and annotation.</title>
        <authorList>
            <consortium name="The Broad Institute Genomics Platform"/>
            <consortium name="The Broad Institute Genome Sequencing Center for Infectious Disease"/>
            <person name="Wu L."/>
            <person name="Ma J."/>
        </authorList>
    </citation>
    <scope>NUCLEOTIDE SEQUENCE [LARGE SCALE GENOMIC DNA]</scope>
    <source>
        <strain evidence="8">JCM 8201</strain>
    </source>
</reference>
<keyword evidence="8" id="KW-1185">Reference proteome</keyword>
<dbReference type="InterPro" id="IPR032466">
    <property type="entry name" value="Metal_Hydrolase"/>
</dbReference>
<dbReference type="PANTHER" id="PTHR11113">
    <property type="entry name" value="N-ACETYLGLUCOSAMINE-6-PHOSPHATE DEACETYLASE"/>
    <property type="match status" value="1"/>
</dbReference>
<dbReference type="PIRSF" id="PIRSF038994">
    <property type="entry name" value="NagA"/>
    <property type="match status" value="1"/>
</dbReference>
<dbReference type="InterPro" id="IPR011059">
    <property type="entry name" value="Metal-dep_hydrolase_composite"/>
</dbReference>
<evidence type="ECO:0000256" key="5">
    <source>
        <dbReference type="PIRNR" id="PIRNR038994"/>
    </source>
</evidence>
<dbReference type="Gene3D" id="3.20.20.140">
    <property type="entry name" value="Metal-dependent hydrolases"/>
    <property type="match status" value="1"/>
</dbReference>
<evidence type="ECO:0000259" key="6">
    <source>
        <dbReference type="Pfam" id="PF01979"/>
    </source>
</evidence>
<organism evidence="7 8">
    <name type="scientific">Actinocorallia aurantiaca</name>
    <dbReference type="NCBI Taxonomy" id="46204"/>
    <lineage>
        <taxon>Bacteria</taxon>
        <taxon>Bacillati</taxon>
        <taxon>Actinomycetota</taxon>
        <taxon>Actinomycetes</taxon>
        <taxon>Streptosporangiales</taxon>
        <taxon>Thermomonosporaceae</taxon>
        <taxon>Actinocorallia</taxon>
    </lineage>
</organism>
<evidence type="ECO:0000256" key="2">
    <source>
        <dbReference type="ARBA" id="ARBA00022723"/>
    </source>
</evidence>
<evidence type="ECO:0000256" key="1">
    <source>
        <dbReference type="ARBA" id="ARBA00010716"/>
    </source>
</evidence>
<dbReference type="CDD" id="cd00854">
    <property type="entry name" value="NagA"/>
    <property type="match status" value="1"/>
</dbReference>
<evidence type="ECO:0000256" key="4">
    <source>
        <dbReference type="ARBA" id="ARBA00023277"/>
    </source>
</evidence>
<comment type="similarity">
    <text evidence="1 5">Belongs to the metallo-dependent hydrolases superfamily. NagA family.</text>
</comment>
<protein>
    <submittedName>
        <fullName evidence="7">N-acetylglucosamine-6-phosphate deacetylase</fullName>
    </submittedName>
</protein>
<comment type="caution">
    <text evidence="7">The sequence shown here is derived from an EMBL/GenBank/DDBJ whole genome shotgun (WGS) entry which is preliminary data.</text>
</comment>
<evidence type="ECO:0000313" key="8">
    <source>
        <dbReference type="Proteomes" id="UP001501842"/>
    </source>
</evidence>
<dbReference type="Gene3D" id="2.30.40.10">
    <property type="entry name" value="Urease, subunit C, domain 1"/>
    <property type="match status" value="1"/>
</dbReference>
<accession>A0ABP6GYU5</accession>
<gene>
    <name evidence="7" type="primary">nagA</name>
    <name evidence="7" type="ORF">GCM10010439_52280</name>
</gene>
<dbReference type="Pfam" id="PF01979">
    <property type="entry name" value="Amidohydro_1"/>
    <property type="match status" value="1"/>
</dbReference>
<evidence type="ECO:0000313" key="7">
    <source>
        <dbReference type="EMBL" id="GAA2733109.1"/>
    </source>
</evidence>
<name>A0ABP6GYU5_9ACTN</name>
<keyword evidence="4 5" id="KW-0119">Carbohydrate metabolism</keyword>
<dbReference type="InterPro" id="IPR006680">
    <property type="entry name" value="Amidohydro-rel"/>
</dbReference>
<sequence length="374" mass="39227">MTDSMNSTTYTNARLVTPSGVVENGWLRVAGGRVDALGEGPAEGRDLDGAWVLPGFVDLHVHGGGGHSALASRDAIREAIAFHRTHGTTSTLVSLVTSPLDRMAEAAGWIADLTEEGLVLGGHLEGPFLAHSRCGAQDPDALRAPDRAELGRLLDAGRGTIRQVTIAPELVNTNGDTGLDLIRDLVARGVVAAIGHTDATYEQARAGIEAGARLVTHVFNGMRGLHHREPGPLLAAGEHPDVVLEVINDGVHLDDAVVRMLDRLAPRRLALITDAIDATGIGDGDYLLGAMHVRVKDGQARLIENGSLAGSTLTMDAAVRRAVNDVGLPIETASHYASAVPARVLGLTDRGTLTPGARADLVFLDDGLRVIEVP</sequence>
<proteinExistence type="inferred from homology"/>
<evidence type="ECO:0000256" key="3">
    <source>
        <dbReference type="ARBA" id="ARBA00022801"/>
    </source>
</evidence>
<dbReference type="SUPFAM" id="SSF51556">
    <property type="entry name" value="Metallo-dependent hydrolases"/>
    <property type="match status" value="1"/>
</dbReference>